<protein>
    <recommendedName>
        <fullName evidence="3">ACB domain-containing protein</fullName>
    </recommendedName>
</protein>
<keyword evidence="1" id="KW-0446">Lipid-binding</keyword>
<dbReference type="GeneID" id="25478738"/>
<feature type="compositionally biased region" description="Low complexity" evidence="2">
    <location>
        <begin position="221"/>
        <end position="240"/>
    </location>
</feature>
<dbReference type="Pfam" id="PF00887">
    <property type="entry name" value="ACBP"/>
    <property type="match status" value="1"/>
</dbReference>
<accession>U6MT59</accession>
<keyword evidence="5" id="KW-1185">Reference proteome</keyword>
<feature type="compositionally biased region" description="Basic and acidic residues" evidence="2">
    <location>
        <begin position="388"/>
        <end position="404"/>
    </location>
</feature>
<dbReference type="PANTHER" id="PTHR23310:SF131">
    <property type="entry name" value="BINDING PROTEIN, PUTATIVE-RELATED"/>
    <property type="match status" value="1"/>
</dbReference>
<feature type="domain" description="ACB" evidence="3">
    <location>
        <begin position="423"/>
        <end position="510"/>
    </location>
</feature>
<dbReference type="RefSeq" id="XP_013433322.1">
    <property type="nucleotide sequence ID" value="XM_013577868.1"/>
</dbReference>
<feature type="compositionally biased region" description="Low complexity" evidence="2">
    <location>
        <begin position="366"/>
        <end position="386"/>
    </location>
</feature>
<evidence type="ECO:0000259" key="3">
    <source>
        <dbReference type="PROSITE" id="PS51228"/>
    </source>
</evidence>
<dbReference type="PRINTS" id="PR00689">
    <property type="entry name" value="ACOABINDINGP"/>
</dbReference>
<gene>
    <name evidence="4" type="ORF">ENH_00086110</name>
</gene>
<evidence type="ECO:0000313" key="4">
    <source>
        <dbReference type="EMBL" id="CDJ64855.1"/>
    </source>
</evidence>
<reference evidence="4" key="1">
    <citation type="submission" date="2013-10" db="EMBL/GenBank/DDBJ databases">
        <title>Genomic analysis of the causative agents of coccidiosis in chickens.</title>
        <authorList>
            <person name="Reid A.J."/>
            <person name="Blake D."/>
            <person name="Billington K."/>
            <person name="Browne H."/>
            <person name="Dunn M."/>
            <person name="Hung S."/>
            <person name="Kawahara F."/>
            <person name="Miranda-Saavedra D."/>
            <person name="Mourier T."/>
            <person name="Nagra H."/>
            <person name="Otto T.D."/>
            <person name="Rawlings N."/>
            <person name="Sanchez A."/>
            <person name="Sanders M."/>
            <person name="Subramaniam C."/>
            <person name="Tay Y."/>
            <person name="Dear P."/>
            <person name="Doerig C."/>
            <person name="Gruber A."/>
            <person name="Parkinson J."/>
            <person name="Shirley M."/>
            <person name="Wan K.L."/>
            <person name="Berriman M."/>
            <person name="Tomley F."/>
            <person name="Pain A."/>
        </authorList>
    </citation>
    <scope>NUCLEOTIDE SEQUENCE [LARGE SCALE GENOMIC DNA]</scope>
    <source>
        <strain evidence="4">Houghton</strain>
    </source>
</reference>
<feature type="region of interest" description="Disordered" evidence="2">
    <location>
        <begin position="218"/>
        <end position="249"/>
    </location>
</feature>
<organism evidence="4 5">
    <name type="scientific">Eimeria necatrix</name>
    <dbReference type="NCBI Taxonomy" id="51315"/>
    <lineage>
        <taxon>Eukaryota</taxon>
        <taxon>Sar</taxon>
        <taxon>Alveolata</taxon>
        <taxon>Apicomplexa</taxon>
        <taxon>Conoidasida</taxon>
        <taxon>Coccidia</taxon>
        <taxon>Eucoccidiorida</taxon>
        <taxon>Eimeriorina</taxon>
        <taxon>Eimeriidae</taxon>
        <taxon>Eimeria</taxon>
    </lineage>
</organism>
<name>U6MT59_9EIME</name>
<feature type="compositionally biased region" description="Polar residues" evidence="2">
    <location>
        <begin position="405"/>
        <end position="416"/>
    </location>
</feature>
<reference evidence="4" key="2">
    <citation type="submission" date="2013-10" db="EMBL/GenBank/DDBJ databases">
        <authorList>
            <person name="Aslett M."/>
        </authorList>
    </citation>
    <scope>NUCLEOTIDE SEQUENCE [LARGE SCALE GENOMIC DNA]</scope>
    <source>
        <strain evidence="4">Houghton</strain>
    </source>
</reference>
<proteinExistence type="predicted"/>
<dbReference type="InterPro" id="IPR035984">
    <property type="entry name" value="Acyl-CoA-binding_sf"/>
</dbReference>
<dbReference type="PANTHER" id="PTHR23310">
    <property type="entry name" value="ACYL-COA-BINDING PROTEIN, ACBP"/>
    <property type="match status" value="1"/>
</dbReference>
<dbReference type="GO" id="GO:0000062">
    <property type="term" value="F:fatty-acyl-CoA binding"/>
    <property type="evidence" value="ECO:0007669"/>
    <property type="project" value="InterPro"/>
</dbReference>
<dbReference type="InterPro" id="IPR014352">
    <property type="entry name" value="FERM/acyl-CoA-bd_prot_sf"/>
</dbReference>
<sequence>MAGLVSMDSVPEALLMVAEKTLNSDPLFLGLSGQQLSRIAREVYAHLKKNGKDALAQQAQVLTDPQAVAKALQQLQKPQNQEQQQHQQTTPGASTTCPCCIQRAAHLGATPVVAPQPQIVPVVLQQQPQWPLQLPPQQQACVPQLSPPQPQQHGQTPESHAHLTVSPIEQQQLQQQPQQQPQQQQQQTSQCTSTRGCVARLLFAIVAAKLARDALQRLQQTRSSNSSSSRRATDADSAPSGMGSVSVESLSSALRPEKGLFAGLQKDLLLSLQRVVAAAVDGINAAMEATGISSGVPKKNAQAGPFGGPIPELPPLYSSKAEQGRKQLTVHEKYAGELIQKLIDMKDGRPVESISLDGGAVTPGLQQQPQQKQQQRQQQRQQQQQRARVAERHSEQRQVQKEPSKQQQVVSGATQPKSEEQTLDAEFKAFVKAAENYKGPNPLSVEEQLRFYGLFKRATAGPCTAKQPSRFNIREYKKWEAWKACDKLSALEAKREYVQRARELKKTYSRL</sequence>
<dbReference type="OrthoDB" id="346910at2759"/>
<evidence type="ECO:0000313" key="5">
    <source>
        <dbReference type="Proteomes" id="UP000030754"/>
    </source>
</evidence>
<feature type="region of interest" description="Disordered" evidence="2">
    <location>
        <begin position="136"/>
        <end position="163"/>
    </location>
</feature>
<dbReference type="PROSITE" id="PS51228">
    <property type="entry name" value="ACB_2"/>
    <property type="match status" value="1"/>
</dbReference>
<dbReference type="SMR" id="U6MT59"/>
<feature type="region of interest" description="Disordered" evidence="2">
    <location>
        <begin position="350"/>
        <end position="421"/>
    </location>
</feature>
<dbReference type="EMBL" id="HG723020">
    <property type="protein sequence ID" value="CDJ64855.1"/>
    <property type="molecule type" value="Genomic_DNA"/>
</dbReference>
<dbReference type="SUPFAM" id="SSF47027">
    <property type="entry name" value="Acyl-CoA binding protein"/>
    <property type="match status" value="1"/>
</dbReference>
<dbReference type="Proteomes" id="UP000030754">
    <property type="component" value="Unassembled WGS sequence"/>
</dbReference>
<feature type="region of interest" description="Disordered" evidence="2">
    <location>
        <begin position="73"/>
        <end position="94"/>
    </location>
</feature>
<dbReference type="VEuPathDB" id="ToxoDB:ENH_00086110"/>
<dbReference type="AlphaFoldDB" id="U6MT59"/>
<dbReference type="InterPro" id="IPR000582">
    <property type="entry name" value="Acyl-CoA-binding_protein"/>
</dbReference>
<dbReference type="GO" id="GO:0006631">
    <property type="term" value="P:fatty acid metabolic process"/>
    <property type="evidence" value="ECO:0007669"/>
    <property type="project" value="TreeGrafter"/>
</dbReference>
<evidence type="ECO:0000256" key="1">
    <source>
        <dbReference type="ARBA" id="ARBA00023121"/>
    </source>
</evidence>
<evidence type="ECO:0000256" key="2">
    <source>
        <dbReference type="SAM" id="MobiDB-lite"/>
    </source>
</evidence>
<dbReference type="Gene3D" id="1.20.80.10">
    <property type="match status" value="1"/>
</dbReference>
<feature type="compositionally biased region" description="Low complexity" evidence="2">
    <location>
        <begin position="73"/>
        <end position="88"/>
    </location>
</feature>